<dbReference type="KEGG" id="ptm:GSPATT00022833001"/>
<evidence type="ECO:0000313" key="1">
    <source>
        <dbReference type="EMBL" id="CAK89661.1"/>
    </source>
</evidence>
<proteinExistence type="predicted"/>
<evidence type="ECO:0000313" key="2">
    <source>
        <dbReference type="Proteomes" id="UP000000600"/>
    </source>
</evidence>
<dbReference type="EMBL" id="CT868655">
    <property type="protein sequence ID" value="CAK89661.1"/>
    <property type="molecule type" value="Genomic_DNA"/>
</dbReference>
<sequence>MTLLYITNEPVVYSFNVDFQQKDSIFQSYLCIRLVKQGKILGLWIYQIFWIFRVSQQTIFLDLESQSHYRIDAEILSIDGYKEPNFYVEKYWQTKISLQKKIIFVEICLQNIFIQYLQFVPISERTLYVLLNLAFGGITSLQLSTIKCQSGSVNNGTIQLFFRQKKSIYISEGWTFTYTTDPQCGNYKFLLFNSISYYGQLPPHQHQLIRFYKRTMFNQLQHIYTQLIDNYQQIQLKQIWQISLSFQAQNTSTEILIRNHPDPILRLDIKTLNALDNCYIRDFELFILQLNSTLSNECKIIIIIHFICNNFE</sequence>
<dbReference type="OrthoDB" id="311881at2759"/>
<name>A0E2Z4_PARTE</name>
<organism evidence="1 2">
    <name type="scientific">Paramecium tetraurelia</name>
    <dbReference type="NCBI Taxonomy" id="5888"/>
    <lineage>
        <taxon>Eukaryota</taxon>
        <taxon>Sar</taxon>
        <taxon>Alveolata</taxon>
        <taxon>Ciliophora</taxon>
        <taxon>Intramacronucleata</taxon>
        <taxon>Oligohymenophorea</taxon>
        <taxon>Peniculida</taxon>
        <taxon>Parameciidae</taxon>
        <taxon>Paramecium</taxon>
    </lineage>
</organism>
<protein>
    <submittedName>
        <fullName evidence="1">Uncharacterized protein</fullName>
    </submittedName>
</protein>
<dbReference type="AlphaFoldDB" id="A0E2Z4"/>
<gene>
    <name evidence="1" type="ORF">GSPATT00022833001</name>
</gene>
<dbReference type="RefSeq" id="XP_001457058.1">
    <property type="nucleotide sequence ID" value="XM_001457021.1"/>
</dbReference>
<keyword evidence="2" id="KW-1185">Reference proteome</keyword>
<dbReference type="HOGENOM" id="CLU_892707_0_0_1"/>
<accession>A0E2Z4</accession>
<dbReference type="GeneID" id="5042843"/>
<dbReference type="InParanoid" id="A0E2Z4"/>
<reference evidence="1 2" key="1">
    <citation type="journal article" date="2006" name="Nature">
        <title>Global trends of whole-genome duplications revealed by the ciliate Paramecium tetraurelia.</title>
        <authorList>
            <consortium name="Genoscope"/>
            <person name="Aury J.-M."/>
            <person name="Jaillon O."/>
            <person name="Duret L."/>
            <person name="Noel B."/>
            <person name="Jubin C."/>
            <person name="Porcel B.M."/>
            <person name="Segurens B."/>
            <person name="Daubin V."/>
            <person name="Anthouard V."/>
            <person name="Aiach N."/>
            <person name="Arnaiz O."/>
            <person name="Billaut A."/>
            <person name="Beisson J."/>
            <person name="Blanc I."/>
            <person name="Bouhouche K."/>
            <person name="Camara F."/>
            <person name="Duharcourt S."/>
            <person name="Guigo R."/>
            <person name="Gogendeau D."/>
            <person name="Katinka M."/>
            <person name="Keller A.-M."/>
            <person name="Kissmehl R."/>
            <person name="Klotz C."/>
            <person name="Koll F."/>
            <person name="Le Moue A."/>
            <person name="Lepere C."/>
            <person name="Malinsky S."/>
            <person name="Nowacki M."/>
            <person name="Nowak J.K."/>
            <person name="Plattner H."/>
            <person name="Poulain J."/>
            <person name="Ruiz F."/>
            <person name="Serrano V."/>
            <person name="Zagulski M."/>
            <person name="Dessen P."/>
            <person name="Betermier M."/>
            <person name="Weissenbach J."/>
            <person name="Scarpelli C."/>
            <person name="Schachter V."/>
            <person name="Sperling L."/>
            <person name="Meyer E."/>
            <person name="Cohen J."/>
            <person name="Wincker P."/>
        </authorList>
    </citation>
    <scope>NUCLEOTIDE SEQUENCE [LARGE SCALE GENOMIC DNA]</scope>
    <source>
        <strain evidence="1 2">Stock d4-2</strain>
    </source>
</reference>
<dbReference type="Proteomes" id="UP000000600">
    <property type="component" value="Unassembled WGS sequence"/>
</dbReference>